<gene>
    <name evidence="10" type="ORF">VFH_IV134280</name>
</gene>
<keyword evidence="3" id="KW-0758">Storage protein</keyword>
<name>A0AAV1AK30_VICFA</name>
<evidence type="ECO:0000256" key="1">
    <source>
        <dbReference type="ARBA" id="ARBA00022656"/>
    </source>
</evidence>
<evidence type="ECO:0000256" key="4">
    <source>
        <dbReference type="ARBA" id="ARBA00022854"/>
    </source>
</evidence>
<reference evidence="10 11" key="1">
    <citation type="submission" date="2023-01" db="EMBL/GenBank/DDBJ databases">
        <authorList>
            <person name="Kreplak J."/>
        </authorList>
    </citation>
    <scope>NUCLEOTIDE SEQUENCE [LARGE SCALE GENOMIC DNA]</scope>
</reference>
<evidence type="ECO:0000259" key="9">
    <source>
        <dbReference type="Pfam" id="PF16720"/>
    </source>
</evidence>
<dbReference type="InterPro" id="IPR012512">
    <property type="entry name" value="Albumin_I"/>
</dbReference>
<evidence type="ECO:0000256" key="2">
    <source>
        <dbReference type="ARBA" id="ARBA00022729"/>
    </source>
</evidence>
<keyword evidence="4" id="KW-0960">Knottin</keyword>
<dbReference type="InterPro" id="IPR032000">
    <property type="entry name" value="Albumin_I_a"/>
</dbReference>
<evidence type="ECO:0000256" key="5">
    <source>
        <dbReference type="ARBA" id="ARBA00023129"/>
    </source>
</evidence>
<accession>A0AAV1AK30</accession>
<keyword evidence="11" id="KW-1185">Reference proteome</keyword>
<dbReference type="EMBL" id="OX451739">
    <property type="protein sequence ID" value="CAI8609459.1"/>
    <property type="molecule type" value="Genomic_DNA"/>
</dbReference>
<sequence length="137" mass="15525">MAYVRLASLILFLLATFSMFLTKKVKATDCSGACSPFEMPPCRSLDCRCIPVALFGGYCTYPSYPNVMNMVREHSKLCQSHVDCLNKKSGRFCARYPNPDIEYGWCFDSNTEAQEVFFKMSSNSEILRDFLKMCSSA</sequence>
<keyword evidence="1" id="KW-0800">Toxin</keyword>
<keyword evidence="5" id="KW-0708">Seed storage protein</keyword>
<proteinExistence type="predicted"/>
<dbReference type="Proteomes" id="UP001157006">
    <property type="component" value="Chromosome 4"/>
</dbReference>
<protein>
    <recommendedName>
        <fullName evidence="9">Albumin I chain a domain-containing protein</fullName>
    </recommendedName>
</protein>
<feature type="domain" description="Albumin I chain a" evidence="9">
    <location>
        <begin position="73"/>
        <end position="120"/>
    </location>
</feature>
<feature type="chain" id="PRO_5044021482" description="Albumin I chain a domain-containing protein" evidence="8">
    <location>
        <begin position="28"/>
        <end position="137"/>
    </location>
</feature>
<comment type="function">
    <text evidence="7">PA1b binds to basic 7S globulin (BG) and stimulates its phosphorylation activity. Involved in the signal transduction system to regulate the growth and differentiation as a hormone peptide. Toxic to various insects through binding to a high affinity binding site in the insect gut.</text>
</comment>
<evidence type="ECO:0000256" key="7">
    <source>
        <dbReference type="ARBA" id="ARBA00045181"/>
    </source>
</evidence>
<organism evidence="10 11">
    <name type="scientific">Vicia faba</name>
    <name type="common">Broad bean</name>
    <name type="synonym">Faba vulgaris</name>
    <dbReference type="NCBI Taxonomy" id="3906"/>
    <lineage>
        <taxon>Eukaryota</taxon>
        <taxon>Viridiplantae</taxon>
        <taxon>Streptophyta</taxon>
        <taxon>Embryophyta</taxon>
        <taxon>Tracheophyta</taxon>
        <taxon>Spermatophyta</taxon>
        <taxon>Magnoliopsida</taxon>
        <taxon>eudicotyledons</taxon>
        <taxon>Gunneridae</taxon>
        <taxon>Pentapetalae</taxon>
        <taxon>rosids</taxon>
        <taxon>fabids</taxon>
        <taxon>Fabales</taxon>
        <taxon>Fabaceae</taxon>
        <taxon>Papilionoideae</taxon>
        <taxon>50 kb inversion clade</taxon>
        <taxon>NPAAA clade</taxon>
        <taxon>Hologalegina</taxon>
        <taxon>IRL clade</taxon>
        <taxon>Fabeae</taxon>
        <taxon>Vicia</taxon>
    </lineage>
</organism>
<evidence type="ECO:0000256" key="3">
    <source>
        <dbReference type="ARBA" id="ARBA00022761"/>
    </source>
</evidence>
<feature type="signal peptide" evidence="8">
    <location>
        <begin position="1"/>
        <end position="27"/>
    </location>
</feature>
<dbReference type="Pfam" id="PF16720">
    <property type="entry name" value="Albumin_I_a"/>
    <property type="match status" value="1"/>
</dbReference>
<dbReference type="GO" id="GO:0045735">
    <property type="term" value="F:nutrient reservoir activity"/>
    <property type="evidence" value="ECO:0007669"/>
    <property type="project" value="UniProtKB-KW"/>
</dbReference>
<dbReference type="Pfam" id="PF08027">
    <property type="entry name" value="Albumin_I"/>
    <property type="match status" value="1"/>
</dbReference>
<dbReference type="SUPFAM" id="SSF57059">
    <property type="entry name" value="omega toxin-like"/>
    <property type="match status" value="1"/>
</dbReference>
<keyword evidence="6" id="KW-1015">Disulfide bond</keyword>
<dbReference type="GO" id="GO:0090729">
    <property type="term" value="F:toxin activity"/>
    <property type="evidence" value="ECO:0007669"/>
    <property type="project" value="UniProtKB-KW"/>
</dbReference>
<evidence type="ECO:0000256" key="6">
    <source>
        <dbReference type="ARBA" id="ARBA00023157"/>
    </source>
</evidence>
<evidence type="ECO:0000313" key="11">
    <source>
        <dbReference type="Proteomes" id="UP001157006"/>
    </source>
</evidence>
<keyword evidence="2 8" id="KW-0732">Signal</keyword>
<evidence type="ECO:0000313" key="10">
    <source>
        <dbReference type="EMBL" id="CAI8609459.1"/>
    </source>
</evidence>
<dbReference type="AlphaFoldDB" id="A0AAV1AK30"/>
<evidence type="ECO:0000256" key="8">
    <source>
        <dbReference type="SAM" id="SignalP"/>
    </source>
</evidence>